<comment type="subcellular location">
    <subcellularLocation>
        <location evidence="1">Membrane</location>
    </subcellularLocation>
</comment>
<evidence type="ECO:0000256" key="1">
    <source>
        <dbReference type="ARBA" id="ARBA00004370"/>
    </source>
</evidence>
<accession>A0A1Y2FTN2</accession>
<dbReference type="InterPro" id="IPR043130">
    <property type="entry name" value="CDP-OH_PTrfase_TM_dom"/>
</dbReference>
<reference evidence="8 9" key="1">
    <citation type="submission" date="2016-07" db="EMBL/GenBank/DDBJ databases">
        <title>Pervasive Adenine N6-methylation of Active Genes in Fungi.</title>
        <authorList>
            <consortium name="DOE Joint Genome Institute"/>
            <person name="Mondo S.J."/>
            <person name="Dannebaum R.O."/>
            <person name="Kuo R.C."/>
            <person name="Labutti K."/>
            <person name="Haridas S."/>
            <person name="Kuo A."/>
            <person name="Salamov A."/>
            <person name="Ahrendt S.R."/>
            <person name="Lipzen A."/>
            <person name="Sullivan W."/>
            <person name="Andreopoulos W.B."/>
            <person name="Clum A."/>
            <person name="Lindquist E."/>
            <person name="Daum C."/>
            <person name="Ramamoorthy G.K."/>
            <person name="Gryganskyi A."/>
            <person name="Culley D."/>
            <person name="Magnuson J.K."/>
            <person name="James T.Y."/>
            <person name="O'Malley M.A."/>
            <person name="Stajich J.E."/>
            <person name="Spatafora J.W."/>
            <person name="Visel A."/>
            <person name="Grigoriev I.V."/>
        </authorList>
    </citation>
    <scope>NUCLEOTIDE SEQUENCE [LARGE SCALE GENOMIC DNA]</scope>
    <source>
        <strain evidence="8 9">62-1032</strain>
    </source>
</reference>
<dbReference type="EMBL" id="MCGR01000014">
    <property type="protein sequence ID" value="ORY86654.1"/>
    <property type="molecule type" value="Genomic_DNA"/>
</dbReference>
<sequence>MKTSSYLTPERLRNLDSYSYSSQDLSPISNYILQPYWRFCASFLPPWLAPNTVTLIGFSAIAINVFTVALFNPDLIGPAGTWVYLSCAFGLFFYQTMDAIDGKQARATGSSSPLGEVVDHGFDTLNCPLGGLIQASAMGLGHSPYTFLCTMVGCWSMFVSTWEEYHTGTLFLGYFNGPVEGVLMAVGILTISGIKGPEFWTQTVGETLGHLPLISNITLQSMMMLFVSLAFLFAHLPLCLLNVHRHISAKHARALSARGPTPALQEAYSQLFPIVAFTALAAVWVLSPWGIMLAEEHMIEFALLVCFLYGQLSSKVIVAQLTKGPFPFSPALLVPLAIPAIGVNTPLFGLPILLPPILEIWYLHLALILSLISYLTSATAVVTAFTTYLNISCFTIPYPGSSAKAMHSPLPTSDPDAAEGEGDGEAAPAGVAGRVKKFGLQGLGMELKEMIGVEGRKRSNTSEREEGLQGGREAAKEARRVARVQ</sequence>
<proteinExistence type="inferred from homology"/>
<dbReference type="InParanoid" id="A0A1Y2FTN2"/>
<evidence type="ECO:0000313" key="9">
    <source>
        <dbReference type="Proteomes" id="UP000193467"/>
    </source>
</evidence>
<keyword evidence="7" id="KW-1133">Transmembrane helix</keyword>
<feature type="transmembrane region" description="Helical" evidence="7">
    <location>
        <begin position="75"/>
        <end position="94"/>
    </location>
</feature>
<evidence type="ECO:0000256" key="6">
    <source>
        <dbReference type="SAM" id="MobiDB-lite"/>
    </source>
</evidence>
<evidence type="ECO:0000256" key="3">
    <source>
        <dbReference type="ARBA" id="ARBA00022679"/>
    </source>
</evidence>
<keyword evidence="7" id="KW-0812">Transmembrane</keyword>
<evidence type="ECO:0000256" key="4">
    <source>
        <dbReference type="ARBA" id="ARBA00023136"/>
    </source>
</evidence>
<keyword evidence="3 5" id="KW-0808">Transferase</keyword>
<dbReference type="InterPro" id="IPR014472">
    <property type="entry name" value="CHOPT"/>
</dbReference>
<protein>
    <recommendedName>
        <fullName evidence="10">CDP-alcohol phosphatidyltransferase-domain-containing protein</fullName>
    </recommendedName>
</protein>
<evidence type="ECO:0000256" key="5">
    <source>
        <dbReference type="RuleBase" id="RU003750"/>
    </source>
</evidence>
<feature type="transmembrane region" description="Helical" evidence="7">
    <location>
        <begin position="298"/>
        <end position="319"/>
    </location>
</feature>
<dbReference type="Gene3D" id="1.20.120.1760">
    <property type="match status" value="1"/>
</dbReference>
<evidence type="ECO:0000313" key="8">
    <source>
        <dbReference type="EMBL" id="ORY86654.1"/>
    </source>
</evidence>
<feature type="transmembrane region" description="Helical" evidence="7">
    <location>
        <begin position="360"/>
        <end position="385"/>
    </location>
</feature>
<dbReference type="PANTHER" id="PTHR10414:SF77">
    <property type="entry name" value="CDP-ALCOHOL PHOSPHATIDYLTRANSFERASE FAMILY PROTEIN"/>
    <property type="match status" value="1"/>
</dbReference>
<dbReference type="InterPro" id="IPR048254">
    <property type="entry name" value="CDP_ALCOHOL_P_TRANSF_CS"/>
</dbReference>
<evidence type="ECO:0000256" key="7">
    <source>
        <dbReference type="SAM" id="Phobius"/>
    </source>
</evidence>
<feature type="transmembrane region" description="Helical" evidence="7">
    <location>
        <begin position="47"/>
        <end position="69"/>
    </location>
</feature>
<comment type="similarity">
    <text evidence="2 5">Belongs to the CDP-alcohol phosphatidyltransferase class-I family.</text>
</comment>
<dbReference type="PANTHER" id="PTHR10414">
    <property type="entry name" value="ETHANOLAMINEPHOSPHOTRANSFERASE"/>
    <property type="match status" value="1"/>
</dbReference>
<dbReference type="OrthoDB" id="196717at2759"/>
<dbReference type="Pfam" id="PF01066">
    <property type="entry name" value="CDP-OH_P_transf"/>
    <property type="match status" value="1"/>
</dbReference>
<dbReference type="GO" id="GO:0008654">
    <property type="term" value="P:phospholipid biosynthetic process"/>
    <property type="evidence" value="ECO:0007669"/>
    <property type="project" value="InterPro"/>
</dbReference>
<comment type="caution">
    <text evidence="8">The sequence shown here is derived from an EMBL/GenBank/DDBJ whole genome shotgun (WGS) entry which is preliminary data.</text>
</comment>
<dbReference type="InterPro" id="IPR000462">
    <property type="entry name" value="CDP-OH_P_trans"/>
</dbReference>
<evidence type="ECO:0008006" key="10">
    <source>
        <dbReference type="Google" id="ProtNLM"/>
    </source>
</evidence>
<organism evidence="8 9">
    <name type="scientific">Leucosporidium creatinivorum</name>
    <dbReference type="NCBI Taxonomy" id="106004"/>
    <lineage>
        <taxon>Eukaryota</taxon>
        <taxon>Fungi</taxon>
        <taxon>Dikarya</taxon>
        <taxon>Basidiomycota</taxon>
        <taxon>Pucciniomycotina</taxon>
        <taxon>Microbotryomycetes</taxon>
        <taxon>Leucosporidiales</taxon>
        <taxon>Leucosporidium</taxon>
    </lineage>
</organism>
<gene>
    <name evidence="8" type="ORF">BCR35DRAFT_277481</name>
</gene>
<keyword evidence="9" id="KW-1185">Reference proteome</keyword>
<feature type="transmembrane region" description="Helical" evidence="7">
    <location>
        <begin position="145"/>
        <end position="162"/>
    </location>
</feature>
<feature type="region of interest" description="Disordered" evidence="6">
    <location>
        <begin position="405"/>
        <end position="428"/>
    </location>
</feature>
<keyword evidence="4 7" id="KW-0472">Membrane</keyword>
<feature type="transmembrane region" description="Helical" evidence="7">
    <location>
        <begin position="331"/>
        <end position="354"/>
    </location>
</feature>
<dbReference type="AlphaFoldDB" id="A0A1Y2FTN2"/>
<dbReference type="GO" id="GO:0016020">
    <property type="term" value="C:membrane"/>
    <property type="evidence" value="ECO:0007669"/>
    <property type="project" value="UniProtKB-SubCell"/>
</dbReference>
<dbReference type="STRING" id="106004.A0A1Y2FTN2"/>
<name>A0A1Y2FTN2_9BASI</name>
<feature type="transmembrane region" description="Helical" evidence="7">
    <location>
        <begin position="271"/>
        <end position="292"/>
    </location>
</feature>
<feature type="transmembrane region" description="Helical" evidence="7">
    <location>
        <begin position="222"/>
        <end position="243"/>
    </location>
</feature>
<dbReference type="GO" id="GO:0016780">
    <property type="term" value="F:phosphotransferase activity, for other substituted phosphate groups"/>
    <property type="evidence" value="ECO:0007669"/>
    <property type="project" value="InterPro"/>
</dbReference>
<dbReference type="PROSITE" id="PS00379">
    <property type="entry name" value="CDP_ALCOHOL_P_TRANSF"/>
    <property type="match status" value="1"/>
</dbReference>
<feature type="region of interest" description="Disordered" evidence="6">
    <location>
        <begin position="453"/>
        <end position="485"/>
    </location>
</feature>
<evidence type="ECO:0000256" key="2">
    <source>
        <dbReference type="ARBA" id="ARBA00010441"/>
    </source>
</evidence>
<dbReference type="Proteomes" id="UP000193467">
    <property type="component" value="Unassembled WGS sequence"/>
</dbReference>